<proteinExistence type="predicted"/>
<reference evidence="2 3" key="1">
    <citation type="submission" date="2023-04" db="EMBL/GenBank/DDBJ databases">
        <title>Ottowia paracancer sp. nov., isolated from human stomach.</title>
        <authorList>
            <person name="Song Y."/>
        </authorList>
    </citation>
    <scope>NUCLEOTIDE SEQUENCE [LARGE SCALE GENOMIC DNA]</scope>
    <source>
        <strain evidence="2 3">10c7w1</strain>
    </source>
</reference>
<evidence type="ECO:0000313" key="3">
    <source>
        <dbReference type="Proteomes" id="UP001237156"/>
    </source>
</evidence>
<dbReference type="RefSeq" id="WP_050716173.1">
    <property type="nucleotide sequence ID" value="NZ_JARVII010000014.1"/>
</dbReference>
<keyword evidence="1" id="KW-0732">Signal</keyword>
<organism evidence="2 3">
    <name type="scientific">Ottowia cancrivicina</name>
    <dbReference type="NCBI Taxonomy" id="3040346"/>
    <lineage>
        <taxon>Bacteria</taxon>
        <taxon>Pseudomonadati</taxon>
        <taxon>Pseudomonadota</taxon>
        <taxon>Betaproteobacteria</taxon>
        <taxon>Burkholderiales</taxon>
        <taxon>Comamonadaceae</taxon>
        <taxon>Ottowia</taxon>
    </lineage>
</organism>
<keyword evidence="3" id="KW-1185">Reference proteome</keyword>
<dbReference type="EMBL" id="JARVII010000014">
    <property type="protein sequence ID" value="MDG9699643.1"/>
    <property type="molecule type" value="Genomic_DNA"/>
</dbReference>
<feature type="signal peptide" evidence="1">
    <location>
        <begin position="1"/>
        <end position="23"/>
    </location>
</feature>
<dbReference type="Proteomes" id="UP001237156">
    <property type="component" value="Unassembled WGS sequence"/>
</dbReference>
<name>A0AAW6RH03_9BURK</name>
<gene>
    <name evidence="2" type="ORF">QB898_07955</name>
</gene>
<comment type="caution">
    <text evidence="2">The sequence shown here is derived from an EMBL/GenBank/DDBJ whole genome shotgun (WGS) entry which is preliminary data.</text>
</comment>
<protein>
    <submittedName>
        <fullName evidence="2">Uncharacterized protein</fullName>
    </submittedName>
</protein>
<feature type="chain" id="PRO_5043431555" evidence="1">
    <location>
        <begin position="24"/>
        <end position="105"/>
    </location>
</feature>
<sequence length="105" mass="11290">MSRFPFSACLAAALLLAGAAAQAHSVKFKCQADGAQHVLCTGGFSDGSDAKGVEIRVMSYEDKVLLKGALDDKSQIRFERPKQDFFVQFDGGEGHSAEVDHADIR</sequence>
<evidence type="ECO:0000256" key="1">
    <source>
        <dbReference type="SAM" id="SignalP"/>
    </source>
</evidence>
<accession>A0AAW6RH03</accession>
<evidence type="ECO:0000313" key="2">
    <source>
        <dbReference type="EMBL" id="MDG9699643.1"/>
    </source>
</evidence>
<dbReference type="AlphaFoldDB" id="A0AAW6RH03"/>